<sequence length="215" mass="23747">MKLIPRTKRKIKESERKVPNVILGSPSNKKSHSKAIRKSTKLPSTKNAVSRSEKDIVKPRTVTEKQTSPLLSLAQGEPLKTNTTSSVNRALWGDMCDVTEVDEEFLEYSASAEIPFAVGLLPLRAALERMQATLDHQPRKTRSSVTKLESSSLKRKHSPEAATKKQNCGEDIVEQNPSAVCHIQIRTSPTCSRPRKDSLSEGTTSLEQTSVTESP</sequence>
<dbReference type="EMBL" id="CM056741">
    <property type="protein sequence ID" value="KAJ8681939.1"/>
    <property type="molecule type" value="Genomic_DNA"/>
</dbReference>
<accession>A0ACC2PEE9</accession>
<keyword evidence="2" id="KW-1185">Reference proteome</keyword>
<name>A0ACC2PEE9_9HYME</name>
<organism evidence="1 2">
    <name type="scientific">Eretmocerus hayati</name>
    <dbReference type="NCBI Taxonomy" id="131215"/>
    <lineage>
        <taxon>Eukaryota</taxon>
        <taxon>Metazoa</taxon>
        <taxon>Ecdysozoa</taxon>
        <taxon>Arthropoda</taxon>
        <taxon>Hexapoda</taxon>
        <taxon>Insecta</taxon>
        <taxon>Pterygota</taxon>
        <taxon>Neoptera</taxon>
        <taxon>Endopterygota</taxon>
        <taxon>Hymenoptera</taxon>
        <taxon>Apocrita</taxon>
        <taxon>Proctotrupomorpha</taxon>
        <taxon>Chalcidoidea</taxon>
        <taxon>Aphelinidae</taxon>
        <taxon>Aphelininae</taxon>
        <taxon>Eretmocerus</taxon>
    </lineage>
</organism>
<protein>
    <submittedName>
        <fullName evidence="1">Uncharacterized protein</fullName>
    </submittedName>
</protein>
<reference evidence="1" key="1">
    <citation type="submission" date="2023-04" db="EMBL/GenBank/DDBJ databases">
        <title>A chromosome-level genome assembly of the parasitoid wasp Eretmocerus hayati.</title>
        <authorList>
            <person name="Zhong Y."/>
            <person name="Liu S."/>
            <person name="Liu Y."/>
        </authorList>
    </citation>
    <scope>NUCLEOTIDE SEQUENCE</scope>
    <source>
        <strain evidence="1">ZJU_SS_LIU_2023</strain>
    </source>
</reference>
<evidence type="ECO:0000313" key="1">
    <source>
        <dbReference type="EMBL" id="KAJ8681939.1"/>
    </source>
</evidence>
<dbReference type="Proteomes" id="UP001239111">
    <property type="component" value="Chromosome 1"/>
</dbReference>
<comment type="caution">
    <text evidence="1">The sequence shown here is derived from an EMBL/GenBank/DDBJ whole genome shotgun (WGS) entry which is preliminary data.</text>
</comment>
<proteinExistence type="predicted"/>
<gene>
    <name evidence="1" type="ORF">QAD02_017731</name>
</gene>
<evidence type="ECO:0000313" key="2">
    <source>
        <dbReference type="Proteomes" id="UP001239111"/>
    </source>
</evidence>